<accession>A0A6A7AZ48</accession>
<feature type="region of interest" description="Disordered" evidence="1">
    <location>
        <begin position="50"/>
        <end position="76"/>
    </location>
</feature>
<reference evidence="3" key="1">
    <citation type="submission" date="2020-01" db="EMBL/GenBank/DDBJ databases">
        <authorList>
            <consortium name="DOE Joint Genome Institute"/>
            <person name="Haridas S."/>
            <person name="Albert R."/>
            <person name="Binder M."/>
            <person name="Bloem J."/>
            <person name="Labutti K."/>
            <person name="Salamov A."/>
            <person name="Andreopoulos B."/>
            <person name="Baker S.E."/>
            <person name="Barry K."/>
            <person name="Bills G."/>
            <person name="Bluhm B.H."/>
            <person name="Cannon C."/>
            <person name="Castanera R."/>
            <person name="Culley D.E."/>
            <person name="Daum C."/>
            <person name="Ezra D."/>
            <person name="Gonzalez J.B."/>
            <person name="Henrissat B."/>
            <person name="Kuo A."/>
            <person name="Liang C."/>
            <person name="Lipzen A."/>
            <person name="Lutzoni F."/>
            <person name="Magnuson J."/>
            <person name="Mondo S."/>
            <person name="Nolan M."/>
            <person name="Ohm R."/>
            <person name="Pangilinan J."/>
            <person name="Park H.-J."/>
            <person name="Ramirez L."/>
            <person name="Alfaro M."/>
            <person name="Sun H."/>
            <person name="Tritt A."/>
            <person name="Yoshinaga Y."/>
            <person name="Zwiers L.-H."/>
            <person name="Turgeon B.G."/>
            <person name="Goodwin S.B."/>
            <person name="Spatafora J.W."/>
            <person name="Crous P.W."/>
            <person name="Grigoriev I.V."/>
        </authorList>
    </citation>
    <scope>NUCLEOTIDE SEQUENCE</scope>
    <source>
        <strain evidence="3">IPT5</strain>
    </source>
</reference>
<sequence>MRVAVLIGLLAGVSLVVGDNGCSSHDLDSFFSVNKTSLCAVGGSGIGVAAAAPPPKPPRPPPAPSKEPPPKPASDELWTRCSNKGCTLNWAMQAEDSAVGATFQPPRNTAQSPFQTIDDMKKWFWFAWPREKMHDSFKDLYGTWGIGWALEELGINSYMSDFEGGSNSLYIFDHRDLDPDAEDTENQWYEVDGKSYRATAASYSFTLNCEDGIIIALSRQSPKWAGQDRDPAVPADLLPKLNQFSDIAWIGWQKITQEENHPIKDLRYFLTVGIVNDESQEVIQRAMDQKPWEQNGFPGHTFARGEPEFSALLGTPNVQGFAYFLIQHKAQLGNMFISKLQVFSGDTASKNPCILVHVSQPGAATGAQRVRAARRDSGVDMARTHTVQW</sequence>
<organism evidence="3 4">
    <name type="scientific">Plenodomus tracheiphilus IPT5</name>
    <dbReference type="NCBI Taxonomy" id="1408161"/>
    <lineage>
        <taxon>Eukaryota</taxon>
        <taxon>Fungi</taxon>
        <taxon>Dikarya</taxon>
        <taxon>Ascomycota</taxon>
        <taxon>Pezizomycotina</taxon>
        <taxon>Dothideomycetes</taxon>
        <taxon>Pleosporomycetidae</taxon>
        <taxon>Pleosporales</taxon>
        <taxon>Pleosporineae</taxon>
        <taxon>Leptosphaeriaceae</taxon>
        <taxon>Plenodomus</taxon>
    </lineage>
</organism>
<name>A0A6A7AZ48_9PLEO</name>
<keyword evidence="2" id="KW-0732">Signal</keyword>
<feature type="signal peptide" evidence="2">
    <location>
        <begin position="1"/>
        <end position="18"/>
    </location>
</feature>
<dbReference type="Proteomes" id="UP000799423">
    <property type="component" value="Unassembled WGS sequence"/>
</dbReference>
<keyword evidence="4" id="KW-1185">Reference proteome</keyword>
<proteinExistence type="predicted"/>
<dbReference type="EMBL" id="MU006318">
    <property type="protein sequence ID" value="KAF2848333.1"/>
    <property type="molecule type" value="Genomic_DNA"/>
</dbReference>
<protein>
    <submittedName>
        <fullName evidence="3">Uncharacterized protein</fullName>
    </submittedName>
</protein>
<evidence type="ECO:0000313" key="4">
    <source>
        <dbReference type="Proteomes" id="UP000799423"/>
    </source>
</evidence>
<gene>
    <name evidence="3" type="ORF">T440DRAFT_556670</name>
</gene>
<dbReference type="AlphaFoldDB" id="A0A6A7AZ48"/>
<evidence type="ECO:0000256" key="1">
    <source>
        <dbReference type="SAM" id="MobiDB-lite"/>
    </source>
</evidence>
<evidence type="ECO:0000313" key="3">
    <source>
        <dbReference type="EMBL" id="KAF2848333.1"/>
    </source>
</evidence>
<feature type="chain" id="PRO_5025659818" evidence="2">
    <location>
        <begin position="19"/>
        <end position="389"/>
    </location>
</feature>
<feature type="compositionally biased region" description="Pro residues" evidence="1">
    <location>
        <begin position="52"/>
        <end position="72"/>
    </location>
</feature>
<evidence type="ECO:0000256" key="2">
    <source>
        <dbReference type="SAM" id="SignalP"/>
    </source>
</evidence>
<dbReference type="OrthoDB" id="191139at2759"/>